<dbReference type="NCBIfam" id="TIGR01167">
    <property type="entry name" value="LPXTG_anchor"/>
    <property type="match status" value="1"/>
</dbReference>
<dbReference type="AlphaFoldDB" id="A0A0R2F4G8"/>
<evidence type="ECO:0000256" key="2">
    <source>
        <dbReference type="ARBA" id="ARBA00022525"/>
    </source>
</evidence>
<sequence length="663" mass="69637">MSILKRYWGAGLNATDDQLTTVNQEAQDTMLNEPNSVLKGLWGIRVTVAGTAVQDAYDKAVTTNSLADRYDFLARASYLQQPETLKVGGQVSDWAVNYVLFDPNVTVETPYTTEVKDANGKTISGPQSATNTYHVQTDADGNIISVDDDITTPSITDTIPDGQTLTGITIVDTTNVNGLVTTVTYDPRTGMGNVVTVDNDSTWNMAQEQGSVAASANAKAIVDGIISNSGNQYTTSFSKVANKDTLLANGNVNQISTGTTITYTVTANATIDTSYTTEFKTDTGKVVGPTQTGNNSYAVQVDADGNIVSVDKDKTTYGDVTNQIPAGYDLTGVTIVDDTTSVNHTVTTITYDPTTGVGNYVLVTTDPDTGETVTTDYAAEQGSAAASEMAKALYDAIITGKDNTYTTSFASLNSPDNLLEGNIHQLADKTTITYNVKAQATSGTVEYVNQDNNQVVKQDQLNGKVDDNGTYTVVVPEGYELVPGQDSNIDYTLAPDNGTKLTVKIRPISNAGDGGTTGPTTDPTNPTNPTDPTTPETTPTTPETTPTTDPTTPAEPEPTVVIPTEKPGQKLTAKPEVTPEPTTKVTKQAATAVKTGTSARVGAAGQTVTGTPSETVTANAESATAAERLPQTNESETPATVMGVALLGLMSLLGLGAKKRRED</sequence>
<reference evidence="7 8" key="1">
    <citation type="journal article" date="2015" name="Genome Announc.">
        <title>Expanding the biotechnology potential of lactobacilli through comparative genomics of 213 strains and associated genera.</title>
        <authorList>
            <person name="Sun Z."/>
            <person name="Harris H.M."/>
            <person name="McCann A."/>
            <person name="Guo C."/>
            <person name="Argimon S."/>
            <person name="Zhang W."/>
            <person name="Yang X."/>
            <person name="Jeffery I.B."/>
            <person name="Cooney J.C."/>
            <person name="Kagawa T.F."/>
            <person name="Liu W."/>
            <person name="Song Y."/>
            <person name="Salvetti E."/>
            <person name="Wrobel A."/>
            <person name="Rasinkangas P."/>
            <person name="Parkhill J."/>
            <person name="Rea M.C."/>
            <person name="O'Sullivan O."/>
            <person name="Ritari J."/>
            <person name="Douillard F.P."/>
            <person name="Paul Ross R."/>
            <person name="Yang R."/>
            <person name="Briner A.E."/>
            <person name="Felis G.E."/>
            <person name="de Vos W.M."/>
            <person name="Barrangou R."/>
            <person name="Klaenhammer T.R."/>
            <person name="Caufield P.W."/>
            <person name="Cui Y."/>
            <person name="Zhang H."/>
            <person name="O'Toole P.W."/>
        </authorList>
    </citation>
    <scope>NUCLEOTIDE SEQUENCE [LARGE SCALE GENOMIC DNA]</scope>
    <source>
        <strain evidence="7 8">DSM 23365</strain>
    </source>
</reference>
<dbReference type="Gene3D" id="3.10.20.320">
    <property type="entry name" value="Putative peptidoglycan bound protein (lpxtg motif)"/>
    <property type="match status" value="1"/>
</dbReference>
<gene>
    <name evidence="7" type="ORF">FD14_GL000795</name>
</gene>
<dbReference type="InterPro" id="IPR019931">
    <property type="entry name" value="LPXTG_anchor"/>
</dbReference>
<keyword evidence="4" id="KW-0572">Peptidoglycan-anchor</keyword>
<dbReference type="EMBL" id="AYZM01000096">
    <property type="protein sequence ID" value="KRN22379.1"/>
    <property type="molecule type" value="Genomic_DNA"/>
</dbReference>
<organism evidence="7 8">
    <name type="scientific">Secundilactobacillus similis DSM 23365 = JCM 2765</name>
    <dbReference type="NCBI Taxonomy" id="1423804"/>
    <lineage>
        <taxon>Bacteria</taxon>
        <taxon>Bacillati</taxon>
        <taxon>Bacillota</taxon>
        <taxon>Bacilli</taxon>
        <taxon>Lactobacillales</taxon>
        <taxon>Lactobacillaceae</taxon>
        <taxon>Secundilactobacillus</taxon>
    </lineage>
</organism>
<proteinExistence type="predicted"/>
<feature type="compositionally biased region" description="Low complexity" evidence="5">
    <location>
        <begin position="574"/>
        <end position="584"/>
    </location>
</feature>
<protein>
    <recommendedName>
        <fullName evidence="6">Gram-positive cocci surface proteins LPxTG domain-containing protein</fullName>
    </recommendedName>
</protein>
<keyword evidence="1" id="KW-0134">Cell wall</keyword>
<evidence type="ECO:0000313" key="7">
    <source>
        <dbReference type="EMBL" id="KRN22379.1"/>
    </source>
</evidence>
<evidence type="ECO:0000256" key="5">
    <source>
        <dbReference type="SAM" id="MobiDB-lite"/>
    </source>
</evidence>
<evidence type="ECO:0000259" key="6">
    <source>
        <dbReference type="PROSITE" id="PS50847"/>
    </source>
</evidence>
<dbReference type="PROSITE" id="PS50847">
    <property type="entry name" value="GRAM_POS_ANCHORING"/>
    <property type="match status" value="1"/>
</dbReference>
<keyword evidence="8" id="KW-1185">Reference proteome</keyword>
<accession>A0A0R2F4G8</accession>
<evidence type="ECO:0000256" key="3">
    <source>
        <dbReference type="ARBA" id="ARBA00022729"/>
    </source>
</evidence>
<evidence type="ECO:0000256" key="4">
    <source>
        <dbReference type="ARBA" id="ARBA00023088"/>
    </source>
</evidence>
<feature type="compositionally biased region" description="Low complexity" evidence="5">
    <location>
        <begin position="518"/>
        <end position="559"/>
    </location>
</feature>
<evidence type="ECO:0000313" key="8">
    <source>
        <dbReference type="Proteomes" id="UP000051442"/>
    </source>
</evidence>
<dbReference type="RefSeq" id="WP_057151946.1">
    <property type="nucleotide sequence ID" value="NZ_AYZM01000096.1"/>
</dbReference>
<dbReference type="Proteomes" id="UP000051442">
    <property type="component" value="Unassembled WGS sequence"/>
</dbReference>
<keyword evidence="2" id="KW-0964">Secreted</keyword>
<dbReference type="STRING" id="1423804.FD14_GL000795"/>
<keyword evidence="3" id="KW-0732">Signal</keyword>
<name>A0A0R2F4G8_9LACO</name>
<feature type="domain" description="Gram-positive cocci surface proteins LPxTG" evidence="6">
    <location>
        <begin position="629"/>
        <end position="663"/>
    </location>
</feature>
<dbReference type="PATRIC" id="fig|1423804.4.peg.852"/>
<feature type="region of interest" description="Disordered" evidence="5">
    <location>
        <begin position="506"/>
        <end position="584"/>
    </location>
</feature>
<comment type="caution">
    <text evidence="7">The sequence shown here is derived from an EMBL/GenBank/DDBJ whole genome shotgun (WGS) entry which is preliminary data.</text>
</comment>
<evidence type="ECO:0000256" key="1">
    <source>
        <dbReference type="ARBA" id="ARBA00022512"/>
    </source>
</evidence>